<dbReference type="PRINTS" id="PR00411">
    <property type="entry name" value="PNDRDTASEI"/>
</dbReference>
<proteinExistence type="inferred from homology"/>
<dbReference type="GO" id="GO:0050660">
    <property type="term" value="F:flavin adenine dinucleotide binding"/>
    <property type="evidence" value="ECO:0007669"/>
    <property type="project" value="TreeGrafter"/>
</dbReference>
<evidence type="ECO:0000256" key="3">
    <source>
        <dbReference type="ARBA" id="ARBA00022827"/>
    </source>
</evidence>
<evidence type="ECO:0000313" key="6">
    <source>
        <dbReference type="EMBL" id="CEI40301.1"/>
    </source>
</evidence>
<keyword evidence="3" id="KW-0274">FAD</keyword>
<evidence type="ECO:0000313" key="7">
    <source>
        <dbReference type="Proteomes" id="UP000245910"/>
    </source>
</evidence>
<dbReference type="Pfam" id="PF07992">
    <property type="entry name" value="Pyr_redox_2"/>
    <property type="match status" value="1"/>
</dbReference>
<dbReference type="GO" id="GO:0004174">
    <property type="term" value="F:electron-transferring-flavoprotein dehydrogenase activity"/>
    <property type="evidence" value="ECO:0007669"/>
    <property type="project" value="TreeGrafter"/>
</dbReference>
<dbReference type="InterPro" id="IPR036188">
    <property type="entry name" value="FAD/NAD-bd_sf"/>
</dbReference>
<sequence>MTKTVVVLGGSLGGMAVTHQLLKYTRPHQEDLKVILVSKVPTHTGLGEYSHFKQLTDLQNSHFFWNLASVRAIITGAIKDEEIFAPIQPGLDQYPDGSAHFIVGTASAVDPEARTVTVEPETGASTKLKYDHLVIATGAETVDPSLPWKASTSHEELVASLRRTADKVERATHVVVAGAGATGVELAGEIQFAYPSTTVLLISAEDQILGGDQIAGRAESELRRLGVEIRAGLRSEETTELPDGKTLVKLSNGETIVTDVFLATMGLRPNSGFLPKEWLNEHGYADVDDELRVKATTNVWAVGDIVSKPRASFLITEAQAAGVYKNIDLVLKSKEAQPVSGPRVDAFLCATGRSRGAGRLGKVPVPSLAVWTVKGRTLGIERTKKYATGSMW</sequence>
<dbReference type="PANTHER" id="PTHR43735">
    <property type="entry name" value="APOPTOSIS-INDUCING FACTOR 1"/>
    <property type="match status" value="1"/>
</dbReference>
<accession>A0A2L2SSU7</accession>
<feature type="domain" description="FAD/NAD(P)-binding" evidence="5">
    <location>
        <begin position="4"/>
        <end position="310"/>
    </location>
</feature>
<comment type="similarity">
    <text evidence="1">Belongs to the FAD-dependent oxidoreductase family.</text>
</comment>
<dbReference type="GO" id="GO:0005737">
    <property type="term" value="C:cytoplasm"/>
    <property type="evidence" value="ECO:0007669"/>
    <property type="project" value="TreeGrafter"/>
</dbReference>
<organism evidence="6 7">
    <name type="scientific">Fusarium venenatum</name>
    <dbReference type="NCBI Taxonomy" id="56646"/>
    <lineage>
        <taxon>Eukaryota</taxon>
        <taxon>Fungi</taxon>
        <taxon>Dikarya</taxon>
        <taxon>Ascomycota</taxon>
        <taxon>Pezizomycotina</taxon>
        <taxon>Sordariomycetes</taxon>
        <taxon>Hypocreomycetidae</taxon>
        <taxon>Hypocreales</taxon>
        <taxon>Nectriaceae</taxon>
        <taxon>Fusarium</taxon>
    </lineage>
</organism>
<reference evidence="7" key="1">
    <citation type="submission" date="2014-10" db="EMBL/GenBank/DDBJ databases">
        <authorList>
            <person name="King R."/>
        </authorList>
    </citation>
    <scope>NUCLEOTIDE SEQUENCE [LARGE SCALE GENOMIC DNA]</scope>
    <source>
        <strain evidence="7">A3/5</strain>
    </source>
</reference>
<dbReference type="PRINTS" id="PR00368">
    <property type="entry name" value="FADPNR"/>
</dbReference>
<keyword evidence="4" id="KW-0560">Oxidoreductase</keyword>
<evidence type="ECO:0000259" key="5">
    <source>
        <dbReference type="Pfam" id="PF07992"/>
    </source>
</evidence>
<evidence type="ECO:0000256" key="2">
    <source>
        <dbReference type="ARBA" id="ARBA00022630"/>
    </source>
</evidence>
<protein>
    <recommendedName>
        <fullName evidence="5">FAD/NAD(P)-binding domain-containing protein</fullName>
    </recommendedName>
</protein>
<keyword evidence="2" id="KW-0285">Flavoprotein</keyword>
<evidence type="ECO:0000256" key="4">
    <source>
        <dbReference type="ARBA" id="ARBA00023002"/>
    </source>
</evidence>
<dbReference type="AlphaFoldDB" id="A0A2L2SSU7"/>
<dbReference type="Proteomes" id="UP000245910">
    <property type="component" value="Chromosome IIII"/>
</dbReference>
<dbReference type="InterPro" id="IPR023753">
    <property type="entry name" value="FAD/NAD-binding_dom"/>
</dbReference>
<evidence type="ECO:0000256" key="1">
    <source>
        <dbReference type="ARBA" id="ARBA00006442"/>
    </source>
</evidence>
<dbReference type="Gene3D" id="3.50.50.100">
    <property type="match status" value="1"/>
</dbReference>
<dbReference type="EMBL" id="LN649232">
    <property type="protein sequence ID" value="CEI40301.1"/>
    <property type="molecule type" value="Genomic_DNA"/>
</dbReference>
<dbReference type="PANTHER" id="PTHR43735:SF3">
    <property type="entry name" value="FERROPTOSIS SUPPRESSOR PROTEIN 1"/>
    <property type="match status" value="1"/>
</dbReference>
<dbReference type="STRING" id="56646.A0A2L2SSU7"/>
<name>A0A2L2SSU7_9HYPO</name>
<keyword evidence="7" id="KW-1185">Reference proteome</keyword>
<dbReference type="SUPFAM" id="SSF51905">
    <property type="entry name" value="FAD/NAD(P)-binding domain"/>
    <property type="match status" value="1"/>
</dbReference>